<evidence type="ECO:0000313" key="9">
    <source>
        <dbReference type="Proteomes" id="UP000095558"/>
    </source>
</evidence>
<keyword evidence="5 7" id="KW-1133">Transmembrane helix</keyword>
<dbReference type="AlphaFoldDB" id="A0A174I3G6"/>
<evidence type="ECO:0000256" key="7">
    <source>
        <dbReference type="SAM" id="Phobius"/>
    </source>
</evidence>
<comment type="similarity">
    <text evidence="2">Belongs to the chromate ion transporter (CHR) (TC 2.A.51) family.</text>
</comment>
<keyword evidence="4 7" id="KW-0812">Transmembrane</keyword>
<sequence length="178" mass="19424">MKKLIELFISIFKIGAFTFGGGYAMIPLIEEEVVKNKGWLSKEEFVDILVVAQSLPGALAVNTSVFLGYKISGIFGAITALLAVVLPSFFIILLIAMFFMQFRSNYYVNAAFKGITAAVPILVLIGAVSLAKGLEKNSRTVITIIISLVVLMFFDIHPVIVIIISGVYGAIFLRKKVN</sequence>
<feature type="transmembrane region" description="Helical" evidence="7">
    <location>
        <begin position="74"/>
        <end position="100"/>
    </location>
</feature>
<dbReference type="RefSeq" id="WP_042402526.1">
    <property type="nucleotide sequence ID" value="NZ_CYYT01000060.1"/>
</dbReference>
<feature type="transmembrane region" description="Helical" evidence="7">
    <location>
        <begin position="7"/>
        <end position="26"/>
    </location>
</feature>
<evidence type="ECO:0000256" key="3">
    <source>
        <dbReference type="ARBA" id="ARBA00022475"/>
    </source>
</evidence>
<gene>
    <name evidence="8" type="primary">chrA</name>
    <name evidence="8" type="ORF">ERS852470_03414</name>
</gene>
<evidence type="ECO:0000256" key="1">
    <source>
        <dbReference type="ARBA" id="ARBA00004651"/>
    </source>
</evidence>
<feature type="transmembrane region" description="Helical" evidence="7">
    <location>
        <begin position="140"/>
        <end position="173"/>
    </location>
</feature>
<reference evidence="8 9" key="1">
    <citation type="submission" date="2015-09" db="EMBL/GenBank/DDBJ databases">
        <authorList>
            <consortium name="Pathogen Informatics"/>
        </authorList>
    </citation>
    <scope>NUCLEOTIDE SEQUENCE [LARGE SCALE GENOMIC DNA]</scope>
    <source>
        <strain evidence="8 9">2789STDY5834855</strain>
    </source>
</reference>
<evidence type="ECO:0000256" key="6">
    <source>
        <dbReference type="ARBA" id="ARBA00023136"/>
    </source>
</evidence>
<accession>A0A174I3G6</accession>
<evidence type="ECO:0000313" key="8">
    <source>
        <dbReference type="EMBL" id="CUO80466.1"/>
    </source>
</evidence>
<dbReference type="EMBL" id="CYZV01000056">
    <property type="protein sequence ID" value="CUO80466.1"/>
    <property type="molecule type" value="Genomic_DNA"/>
</dbReference>
<organism evidence="8 9">
    <name type="scientific">Clostridium disporicum</name>
    <dbReference type="NCBI Taxonomy" id="84024"/>
    <lineage>
        <taxon>Bacteria</taxon>
        <taxon>Bacillati</taxon>
        <taxon>Bacillota</taxon>
        <taxon>Clostridia</taxon>
        <taxon>Eubacteriales</taxon>
        <taxon>Clostridiaceae</taxon>
        <taxon>Clostridium</taxon>
    </lineage>
</organism>
<dbReference type="GO" id="GO:0015109">
    <property type="term" value="F:chromate transmembrane transporter activity"/>
    <property type="evidence" value="ECO:0007669"/>
    <property type="project" value="InterPro"/>
</dbReference>
<feature type="transmembrane region" description="Helical" evidence="7">
    <location>
        <begin position="106"/>
        <end position="128"/>
    </location>
</feature>
<dbReference type="InterPro" id="IPR003370">
    <property type="entry name" value="Chromate_transpt"/>
</dbReference>
<dbReference type="InterPro" id="IPR052518">
    <property type="entry name" value="CHR_Transporter"/>
</dbReference>
<keyword evidence="3" id="KW-1003">Cell membrane</keyword>
<dbReference type="GO" id="GO:0005886">
    <property type="term" value="C:plasma membrane"/>
    <property type="evidence" value="ECO:0007669"/>
    <property type="project" value="UniProtKB-SubCell"/>
</dbReference>
<evidence type="ECO:0000256" key="2">
    <source>
        <dbReference type="ARBA" id="ARBA00005262"/>
    </source>
</evidence>
<keyword evidence="6 7" id="KW-0472">Membrane</keyword>
<dbReference type="Proteomes" id="UP000095558">
    <property type="component" value="Unassembled WGS sequence"/>
</dbReference>
<dbReference type="GeneID" id="83013344"/>
<dbReference type="Pfam" id="PF02417">
    <property type="entry name" value="Chromate_transp"/>
    <property type="match status" value="1"/>
</dbReference>
<dbReference type="OrthoDB" id="9788907at2"/>
<proteinExistence type="inferred from homology"/>
<evidence type="ECO:0000256" key="4">
    <source>
        <dbReference type="ARBA" id="ARBA00022692"/>
    </source>
</evidence>
<evidence type="ECO:0000256" key="5">
    <source>
        <dbReference type="ARBA" id="ARBA00022989"/>
    </source>
</evidence>
<dbReference type="STRING" id="84024.ERS852471_02535"/>
<name>A0A174I3G6_9CLOT</name>
<dbReference type="PANTHER" id="PTHR43663:SF2">
    <property type="entry name" value="CHROMATE TRANSPORT PROTEIN-RELATED"/>
    <property type="match status" value="1"/>
</dbReference>
<protein>
    <submittedName>
        <fullName evidence="8">Chromate transport protein</fullName>
    </submittedName>
</protein>
<dbReference type="PANTHER" id="PTHR43663">
    <property type="entry name" value="CHROMATE TRANSPORT PROTEIN-RELATED"/>
    <property type="match status" value="1"/>
</dbReference>
<comment type="subcellular location">
    <subcellularLocation>
        <location evidence="1">Cell membrane</location>
        <topology evidence="1">Multi-pass membrane protein</topology>
    </subcellularLocation>
</comment>